<name>A0ABS5N1X0_9PSED</name>
<dbReference type="EMBL" id="JAGYHF010000010">
    <property type="protein sequence ID" value="MBS4080573.1"/>
    <property type="molecule type" value="Genomic_DNA"/>
</dbReference>
<reference evidence="1 2" key="1">
    <citation type="submission" date="2021-04" db="EMBL/GenBank/DDBJ databases">
        <title>Pseudomonas rustica sp. nov. isolated from raw milk.</title>
        <authorList>
            <person name="Fiedler G."/>
            <person name="Gieschler S."/>
            <person name="Kabisch J."/>
            <person name="Grimmler C."/>
            <person name="Brinks E."/>
            <person name="Wagner N."/>
            <person name="Hetzer B."/>
            <person name="Franz C.M.A.P."/>
            <person name="Boehnlein C."/>
        </authorList>
    </citation>
    <scope>NUCLEOTIDE SEQUENCE [LARGE SCALE GENOMIC DNA]</scope>
    <source>
        <strain evidence="1 2">MBT-4</strain>
    </source>
</reference>
<accession>A0ABS5N1X0</accession>
<comment type="caution">
    <text evidence="1">The sequence shown here is derived from an EMBL/GenBank/DDBJ whole genome shotgun (WGS) entry which is preliminary data.</text>
</comment>
<proteinExistence type="predicted"/>
<dbReference type="Proteomes" id="UP000676035">
    <property type="component" value="Unassembled WGS sequence"/>
</dbReference>
<evidence type="ECO:0000313" key="1">
    <source>
        <dbReference type="EMBL" id="MBS4080573.1"/>
    </source>
</evidence>
<gene>
    <name evidence="1" type="ORF">KFS80_19990</name>
</gene>
<keyword evidence="2" id="KW-1185">Reference proteome</keyword>
<organism evidence="1 2">
    <name type="scientific">Pseudomonas rustica</name>
    <dbReference type="NCBI Taxonomy" id="2827099"/>
    <lineage>
        <taxon>Bacteria</taxon>
        <taxon>Pseudomonadati</taxon>
        <taxon>Pseudomonadota</taxon>
        <taxon>Gammaproteobacteria</taxon>
        <taxon>Pseudomonadales</taxon>
        <taxon>Pseudomonadaceae</taxon>
        <taxon>Pseudomonas</taxon>
    </lineage>
</organism>
<dbReference type="RefSeq" id="WP_053121912.1">
    <property type="nucleotide sequence ID" value="NZ_CP188200.1"/>
</dbReference>
<protein>
    <submittedName>
        <fullName evidence="1">Uncharacterized protein</fullName>
    </submittedName>
</protein>
<evidence type="ECO:0000313" key="2">
    <source>
        <dbReference type="Proteomes" id="UP000676035"/>
    </source>
</evidence>
<sequence length="91" mass="10199">MIDFSSSPAHLDYGLDTLFGRITKSVDCRVGLEAVDDDPYCFALRVPAPLPEDLDQAKTVVVRVEGRRLQGTVRHTERLDDESLKLEVEPD</sequence>